<organism evidence="2 3">
    <name type="scientific">Leptotrombidium deliense</name>
    <dbReference type="NCBI Taxonomy" id="299467"/>
    <lineage>
        <taxon>Eukaryota</taxon>
        <taxon>Metazoa</taxon>
        <taxon>Ecdysozoa</taxon>
        <taxon>Arthropoda</taxon>
        <taxon>Chelicerata</taxon>
        <taxon>Arachnida</taxon>
        <taxon>Acari</taxon>
        <taxon>Acariformes</taxon>
        <taxon>Trombidiformes</taxon>
        <taxon>Prostigmata</taxon>
        <taxon>Anystina</taxon>
        <taxon>Parasitengona</taxon>
        <taxon>Trombiculoidea</taxon>
        <taxon>Trombiculidae</taxon>
        <taxon>Leptotrombidium</taxon>
    </lineage>
</organism>
<dbReference type="OrthoDB" id="6475849at2759"/>
<gene>
    <name evidence="2" type="ORF">B4U80_09308</name>
</gene>
<dbReference type="InterPro" id="IPR000718">
    <property type="entry name" value="Peptidase_M13"/>
</dbReference>
<dbReference type="PROSITE" id="PS51885">
    <property type="entry name" value="NEPRILYSIN"/>
    <property type="match status" value="1"/>
</dbReference>
<reference evidence="2 3" key="1">
    <citation type="journal article" date="2018" name="Gigascience">
        <title>Genomes of trombidid mites reveal novel predicted allergens and laterally-transferred genes associated with secondary metabolism.</title>
        <authorList>
            <person name="Dong X."/>
            <person name="Chaisiri K."/>
            <person name="Xia D."/>
            <person name="Armstrong S.D."/>
            <person name="Fang Y."/>
            <person name="Donnelly M.J."/>
            <person name="Kadowaki T."/>
            <person name="McGarry J.W."/>
            <person name="Darby A.C."/>
            <person name="Makepeace B.L."/>
        </authorList>
    </citation>
    <scope>NUCLEOTIDE SEQUENCE [LARGE SCALE GENOMIC DNA]</scope>
    <source>
        <strain evidence="2">UoL-UT</strain>
    </source>
</reference>
<dbReference type="EMBL" id="NCKV01007363">
    <property type="protein sequence ID" value="RWS23002.1"/>
    <property type="molecule type" value="Genomic_DNA"/>
</dbReference>
<dbReference type="STRING" id="299467.A0A443S636"/>
<comment type="caution">
    <text evidence="2">The sequence shown here is derived from an EMBL/GenBank/DDBJ whole genome shotgun (WGS) entry which is preliminary data.</text>
</comment>
<dbReference type="GO" id="GO:0016485">
    <property type="term" value="P:protein processing"/>
    <property type="evidence" value="ECO:0007669"/>
    <property type="project" value="TreeGrafter"/>
</dbReference>
<evidence type="ECO:0000313" key="2">
    <source>
        <dbReference type="EMBL" id="RWS23002.1"/>
    </source>
</evidence>
<dbReference type="AlphaFoldDB" id="A0A443S636"/>
<dbReference type="PANTHER" id="PTHR11733">
    <property type="entry name" value="ZINC METALLOPROTEASE FAMILY M13 NEPRILYSIN-RELATED"/>
    <property type="match status" value="1"/>
</dbReference>
<feature type="domain" description="Peptidase M13 C-terminal" evidence="1">
    <location>
        <begin position="93"/>
        <end position="292"/>
    </location>
</feature>
<dbReference type="PRINTS" id="PR00786">
    <property type="entry name" value="NEPRILYSIN"/>
</dbReference>
<dbReference type="VEuPathDB" id="VectorBase:LDEU009038"/>
<proteinExistence type="predicted"/>
<dbReference type="CDD" id="cd08662">
    <property type="entry name" value="M13"/>
    <property type="match status" value="1"/>
</dbReference>
<dbReference type="SUPFAM" id="SSF55486">
    <property type="entry name" value="Metalloproteases ('zincins'), catalytic domain"/>
    <property type="match status" value="1"/>
</dbReference>
<dbReference type="GO" id="GO:0004222">
    <property type="term" value="F:metalloendopeptidase activity"/>
    <property type="evidence" value="ECO:0007669"/>
    <property type="project" value="InterPro"/>
</dbReference>
<dbReference type="PANTHER" id="PTHR11733:SF237">
    <property type="entry name" value="NEPRILYSIN-LIKE 4"/>
    <property type="match status" value="1"/>
</dbReference>
<dbReference type="GO" id="GO:0005886">
    <property type="term" value="C:plasma membrane"/>
    <property type="evidence" value="ECO:0007669"/>
    <property type="project" value="TreeGrafter"/>
</dbReference>
<dbReference type="Gene3D" id="3.40.390.10">
    <property type="entry name" value="Collagenase (Catalytic Domain)"/>
    <property type="match status" value="1"/>
</dbReference>
<dbReference type="Pfam" id="PF01431">
    <property type="entry name" value="Peptidase_M13"/>
    <property type="match status" value="1"/>
</dbReference>
<name>A0A443S636_9ACAR</name>
<dbReference type="Proteomes" id="UP000288716">
    <property type="component" value="Unassembled WGS sequence"/>
</dbReference>
<accession>A0A443S636</accession>
<sequence>MLDFVAFPTSITNEKDLDELYSDSGFISSENFYSSYKKATKRLRIRSLTILRQSRDRTISNENYDPSEVNAYYMPSMNRFGITLFLLTRNIIHFLAITSGILQPPFYFNSAPIAMNFAGIGTVIGHEMVHGFDYDGSMYDDKGDYKNWWQNETRKLYDEKTECFRRQYSDIIEPVTRKHVNGSLTIGDNLADNVGLQLSYKAYKMYAATKDSKMDLKLPESMESYSKEQLFFISFANLWCNDDSKDYLEEQIKYDAHAPGRFRAIVPPSNFDQFSKAFKCKEGSRMNPRKKCLLW</sequence>
<dbReference type="InterPro" id="IPR024079">
    <property type="entry name" value="MetalloPept_cat_dom_sf"/>
</dbReference>
<dbReference type="Gene3D" id="1.10.1380.10">
    <property type="entry name" value="Neutral endopeptidase , domain2"/>
    <property type="match status" value="1"/>
</dbReference>
<keyword evidence="3" id="KW-1185">Reference proteome</keyword>
<dbReference type="InterPro" id="IPR042089">
    <property type="entry name" value="Peptidase_M13_dom_2"/>
</dbReference>
<protein>
    <recommendedName>
        <fullName evidence="1">Peptidase M13 C-terminal domain-containing protein</fullName>
    </recommendedName>
</protein>
<evidence type="ECO:0000313" key="3">
    <source>
        <dbReference type="Proteomes" id="UP000288716"/>
    </source>
</evidence>
<dbReference type="InterPro" id="IPR018497">
    <property type="entry name" value="Peptidase_M13_C"/>
</dbReference>
<evidence type="ECO:0000259" key="1">
    <source>
        <dbReference type="Pfam" id="PF01431"/>
    </source>
</evidence>